<dbReference type="InterPro" id="IPR050136">
    <property type="entry name" value="FA_oxidation_alpha_subunit"/>
</dbReference>
<dbReference type="PANTHER" id="PTHR43612">
    <property type="entry name" value="TRIFUNCTIONAL ENZYME SUBUNIT ALPHA"/>
    <property type="match status" value="1"/>
</dbReference>
<dbReference type="InterPro" id="IPR029045">
    <property type="entry name" value="ClpP/crotonase-like_dom_sf"/>
</dbReference>
<accession>A0AAD9NWT5</accession>
<gene>
    <name evidence="1" type="ORF">NP493_291g02003</name>
</gene>
<dbReference type="Gene3D" id="3.90.226.10">
    <property type="entry name" value="2-enoyl-CoA Hydratase, Chain A, domain 1"/>
    <property type="match status" value="2"/>
</dbReference>
<dbReference type="AlphaFoldDB" id="A0AAD9NWT5"/>
<protein>
    <submittedName>
        <fullName evidence="1">Uncharacterized protein</fullName>
    </submittedName>
</protein>
<dbReference type="CDD" id="cd06558">
    <property type="entry name" value="crotonase-like"/>
    <property type="match status" value="1"/>
</dbReference>
<dbReference type="Proteomes" id="UP001209878">
    <property type="component" value="Unassembled WGS sequence"/>
</dbReference>
<dbReference type="InterPro" id="IPR001753">
    <property type="entry name" value="Enoyl-CoA_hydra/iso"/>
</dbReference>
<proteinExistence type="predicted"/>
<dbReference type="GO" id="GO:0004300">
    <property type="term" value="F:enoyl-CoA hydratase activity"/>
    <property type="evidence" value="ECO:0007669"/>
    <property type="project" value="TreeGrafter"/>
</dbReference>
<dbReference type="EMBL" id="JAODUO010000290">
    <property type="protein sequence ID" value="KAK2183944.1"/>
    <property type="molecule type" value="Genomic_DNA"/>
</dbReference>
<dbReference type="PANTHER" id="PTHR43612:SF3">
    <property type="entry name" value="TRIFUNCTIONAL ENZYME SUBUNIT ALPHA, MITOCHONDRIAL"/>
    <property type="match status" value="1"/>
</dbReference>
<dbReference type="GO" id="GO:0006635">
    <property type="term" value="P:fatty acid beta-oxidation"/>
    <property type="evidence" value="ECO:0007669"/>
    <property type="project" value="TreeGrafter"/>
</dbReference>
<dbReference type="SUPFAM" id="SSF52096">
    <property type="entry name" value="ClpP/crotonase"/>
    <property type="match status" value="1"/>
</dbReference>
<keyword evidence="2" id="KW-1185">Reference proteome</keyword>
<dbReference type="Pfam" id="PF00378">
    <property type="entry name" value="ECH_1"/>
    <property type="match status" value="1"/>
</dbReference>
<organism evidence="1 2">
    <name type="scientific">Ridgeia piscesae</name>
    <name type="common">Tubeworm</name>
    <dbReference type="NCBI Taxonomy" id="27915"/>
    <lineage>
        <taxon>Eukaryota</taxon>
        <taxon>Metazoa</taxon>
        <taxon>Spiralia</taxon>
        <taxon>Lophotrochozoa</taxon>
        <taxon>Annelida</taxon>
        <taxon>Polychaeta</taxon>
        <taxon>Sedentaria</taxon>
        <taxon>Canalipalpata</taxon>
        <taxon>Sabellida</taxon>
        <taxon>Siboglinidae</taxon>
        <taxon>Ridgeia</taxon>
    </lineage>
</organism>
<dbReference type="GO" id="GO:0016507">
    <property type="term" value="C:mitochondrial fatty acid beta-oxidation multienzyme complex"/>
    <property type="evidence" value="ECO:0007669"/>
    <property type="project" value="TreeGrafter"/>
</dbReference>
<name>A0AAD9NWT5_RIDPI</name>
<evidence type="ECO:0000313" key="2">
    <source>
        <dbReference type="Proteomes" id="UP001209878"/>
    </source>
</evidence>
<sequence>MAAEHLKYETKDGVAVIKFDSPGVKVNTLSVPVFQEFKEALSKAQSDPAVSSIVLISGKPECFIAGADIAMLQNCQTAAEMKALSQSGQQVLQAVADSPKPVVAAIMGSCLGGGLEVSVPNAMDMMLTGRNIRPDKAKKMGLVDQLVDELGG</sequence>
<comment type="caution">
    <text evidence="1">The sequence shown here is derived from an EMBL/GenBank/DDBJ whole genome shotgun (WGS) entry which is preliminary data.</text>
</comment>
<evidence type="ECO:0000313" key="1">
    <source>
        <dbReference type="EMBL" id="KAK2183944.1"/>
    </source>
</evidence>
<reference evidence="1" key="1">
    <citation type="journal article" date="2023" name="Mol. Biol. Evol.">
        <title>Third-Generation Sequencing Reveals the Adaptive Role of the Epigenome in Three Deep-Sea Polychaetes.</title>
        <authorList>
            <person name="Perez M."/>
            <person name="Aroh O."/>
            <person name="Sun Y."/>
            <person name="Lan Y."/>
            <person name="Juniper S.K."/>
            <person name="Young C.R."/>
            <person name="Angers B."/>
            <person name="Qian P.Y."/>
        </authorList>
    </citation>
    <scope>NUCLEOTIDE SEQUENCE</scope>
    <source>
        <strain evidence="1">R07B-5</strain>
    </source>
</reference>
<dbReference type="GO" id="GO:0016509">
    <property type="term" value="F:long-chain (3S)-3-hydroxyacyl-CoA dehydrogenase (NAD+) activity"/>
    <property type="evidence" value="ECO:0007669"/>
    <property type="project" value="TreeGrafter"/>
</dbReference>